<organism evidence="2 3">
    <name type="scientific">Leptospira ryugenii</name>
    <dbReference type="NCBI Taxonomy" id="1917863"/>
    <lineage>
        <taxon>Bacteria</taxon>
        <taxon>Pseudomonadati</taxon>
        <taxon>Spirochaetota</taxon>
        <taxon>Spirochaetia</taxon>
        <taxon>Leptospirales</taxon>
        <taxon>Leptospiraceae</taxon>
        <taxon>Leptospira</taxon>
    </lineage>
</organism>
<protein>
    <submittedName>
        <fullName evidence="2">Fatty acid desaturase</fullName>
    </submittedName>
</protein>
<name>A0A2P2DYK8_9LEPT</name>
<dbReference type="Pfam" id="PF00487">
    <property type="entry name" value="FA_desaturase"/>
    <property type="match status" value="1"/>
</dbReference>
<reference evidence="2 3" key="1">
    <citation type="submission" date="2018-02" db="EMBL/GenBank/DDBJ databases">
        <title>Novel Leptospira species isolated from soil and water in Japan.</title>
        <authorList>
            <person name="Nakao R."/>
            <person name="Masuzawa T."/>
        </authorList>
    </citation>
    <scope>NUCLEOTIDE SEQUENCE [LARGE SCALE GENOMIC DNA]</scope>
    <source>
        <strain evidence="2 3">YH101</strain>
    </source>
</reference>
<accession>A0A2P2DYK8</accession>
<gene>
    <name evidence="2" type="primary">desA</name>
    <name evidence="2" type="ORF">LPTSP4_12320</name>
</gene>
<dbReference type="InterPro" id="IPR005804">
    <property type="entry name" value="FA_desaturase_dom"/>
</dbReference>
<comment type="caution">
    <text evidence="2">The sequence shown here is derived from an EMBL/GenBank/DDBJ whole genome shotgun (WGS) entry which is preliminary data.</text>
</comment>
<feature type="domain" description="Fatty acid desaturase" evidence="1">
    <location>
        <begin position="3"/>
        <end position="75"/>
    </location>
</feature>
<dbReference type="EMBL" id="BFBB01000003">
    <property type="protein sequence ID" value="GBF49713.1"/>
    <property type="molecule type" value="Genomic_DNA"/>
</dbReference>
<dbReference type="GO" id="GO:0006629">
    <property type="term" value="P:lipid metabolic process"/>
    <property type="evidence" value="ECO:0007669"/>
    <property type="project" value="InterPro"/>
</dbReference>
<dbReference type="Proteomes" id="UP000245133">
    <property type="component" value="Unassembled WGS sequence"/>
</dbReference>
<proteinExistence type="predicted"/>
<keyword evidence="3" id="KW-1185">Reference proteome</keyword>
<dbReference type="AlphaFoldDB" id="A0A2P2DYK8"/>
<evidence type="ECO:0000259" key="1">
    <source>
        <dbReference type="Pfam" id="PF00487"/>
    </source>
</evidence>
<evidence type="ECO:0000313" key="2">
    <source>
        <dbReference type="EMBL" id="GBF49713.1"/>
    </source>
</evidence>
<sequence length="115" mass="13667">MSYYTYLHHTTTDIDIYEPEAWNPYLGQIVSTYNVVHPKWLSFLHFHIDIHTPHHLSTAIPSYHLPAAWDALKQSEYSKDLKEGRVSLRFYLHQILHCHLWDVEANVYRSFGEVD</sequence>
<evidence type="ECO:0000313" key="3">
    <source>
        <dbReference type="Proteomes" id="UP000245133"/>
    </source>
</evidence>